<name>A0ABP0Y9U9_9ROSI</name>
<evidence type="ECO:0000313" key="2">
    <source>
        <dbReference type="Proteomes" id="UP001642487"/>
    </source>
</evidence>
<keyword evidence="2" id="KW-1185">Reference proteome</keyword>
<evidence type="ECO:0000313" key="1">
    <source>
        <dbReference type="EMBL" id="CAK9317169.1"/>
    </source>
</evidence>
<sequence>MPQRHKNLKEKENMNSGGGIAAWNVFDNVKTTTKTPEALMAEINDAISNFEYARTTACLESPISGADPEDGGSSASLRTQYDVRMADGAYKVGCAALTVGKLDEALHSLNVSLSKCPPEKFSAVAKLQSLISLTSQQLRIRSSNCHEISED</sequence>
<organism evidence="1 2">
    <name type="scientific">Citrullus colocynthis</name>
    <name type="common">colocynth</name>
    <dbReference type="NCBI Taxonomy" id="252529"/>
    <lineage>
        <taxon>Eukaryota</taxon>
        <taxon>Viridiplantae</taxon>
        <taxon>Streptophyta</taxon>
        <taxon>Embryophyta</taxon>
        <taxon>Tracheophyta</taxon>
        <taxon>Spermatophyta</taxon>
        <taxon>Magnoliopsida</taxon>
        <taxon>eudicotyledons</taxon>
        <taxon>Gunneridae</taxon>
        <taxon>Pentapetalae</taxon>
        <taxon>rosids</taxon>
        <taxon>fabids</taxon>
        <taxon>Cucurbitales</taxon>
        <taxon>Cucurbitaceae</taxon>
        <taxon>Benincaseae</taxon>
        <taxon>Citrullus</taxon>
    </lineage>
</organism>
<reference evidence="1 2" key="1">
    <citation type="submission" date="2024-03" db="EMBL/GenBank/DDBJ databases">
        <authorList>
            <person name="Gkanogiannis A."/>
            <person name="Becerra Lopez-Lavalle L."/>
        </authorList>
    </citation>
    <scope>NUCLEOTIDE SEQUENCE [LARGE SCALE GENOMIC DNA]</scope>
</reference>
<gene>
    <name evidence="1" type="ORF">CITCOLO1_LOCUS9068</name>
</gene>
<proteinExistence type="predicted"/>
<protein>
    <submittedName>
        <fullName evidence="1">Uncharacterized protein</fullName>
    </submittedName>
</protein>
<dbReference type="EMBL" id="OZ021737">
    <property type="protein sequence ID" value="CAK9317169.1"/>
    <property type="molecule type" value="Genomic_DNA"/>
</dbReference>
<dbReference type="Proteomes" id="UP001642487">
    <property type="component" value="Chromosome 3"/>
</dbReference>
<accession>A0ABP0Y9U9</accession>